<feature type="compositionally biased region" description="Low complexity" evidence="7">
    <location>
        <begin position="746"/>
        <end position="767"/>
    </location>
</feature>
<accession>A0AAX6LAT6</accession>
<dbReference type="Gene3D" id="2.60.40.10">
    <property type="entry name" value="Immunoglobulins"/>
    <property type="match status" value="2"/>
</dbReference>
<evidence type="ECO:0000256" key="1">
    <source>
        <dbReference type="ARBA" id="ARBA00004168"/>
    </source>
</evidence>
<reference evidence="11" key="1">
    <citation type="submission" date="2022-11" db="EMBL/GenBank/DDBJ databases">
        <authorList>
            <person name="Wang Z."/>
        </authorList>
    </citation>
    <scope>NUCLEOTIDE SEQUENCE</scope>
    <source>
        <strain evidence="11">P2000</strain>
    </source>
</reference>
<dbReference type="PANTHER" id="PTHR36108:SF13">
    <property type="entry name" value="COLOSSIN-B-RELATED"/>
    <property type="match status" value="1"/>
</dbReference>
<protein>
    <submittedName>
        <fullName evidence="11">SpaA isopeptide-forming pilin-related protein</fullName>
    </submittedName>
</protein>
<dbReference type="PANTHER" id="PTHR36108">
    <property type="entry name" value="COLOSSIN-B-RELATED"/>
    <property type="match status" value="1"/>
</dbReference>
<dbReference type="InterPro" id="IPR019931">
    <property type="entry name" value="LPXTG_anchor"/>
</dbReference>
<keyword evidence="8" id="KW-1133">Transmembrane helix</keyword>
<evidence type="ECO:0000256" key="4">
    <source>
        <dbReference type="ARBA" id="ARBA00022525"/>
    </source>
</evidence>
<proteinExistence type="inferred from homology"/>
<dbReference type="InterPro" id="IPR008966">
    <property type="entry name" value="Adhesion_dom_sf"/>
</dbReference>
<feature type="compositionally biased region" description="Polar residues" evidence="7">
    <location>
        <begin position="667"/>
        <end position="678"/>
    </location>
</feature>
<dbReference type="GeneID" id="49394719"/>
<evidence type="ECO:0000259" key="10">
    <source>
        <dbReference type="PROSITE" id="PS50847"/>
    </source>
</evidence>
<dbReference type="Pfam" id="PF17802">
    <property type="entry name" value="SpaA"/>
    <property type="match status" value="2"/>
</dbReference>
<gene>
    <name evidence="11" type="ORF">OOJ94_02230</name>
</gene>
<evidence type="ECO:0000313" key="12">
    <source>
        <dbReference type="Proteomes" id="UP001151834"/>
    </source>
</evidence>
<comment type="subcellular location">
    <subcellularLocation>
        <location evidence="1">Secreted</location>
        <location evidence="1">Cell wall</location>
        <topology evidence="1">Peptidoglycan-anchor</topology>
    </subcellularLocation>
</comment>
<dbReference type="SUPFAM" id="SSF49478">
    <property type="entry name" value="Cna protein B-type domain"/>
    <property type="match status" value="2"/>
</dbReference>
<evidence type="ECO:0000256" key="7">
    <source>
        <dbReference type="SAM" id="MobiDB-lite"/>
    </source>
</evidence>
<dbReference type="SUPFAM" id="SSF49401">
    <property type="entry name" value="Bacterial adhesins"/>
    <property type="match status" value="2"/>
</dbReference>
<dbReference type="Gene3D" id="2.60.40.1280">
    <property type="match status" value="1"/>
</dbReference>
<dbReference type="Proteomes" id="UP001151834">
    <property type="component" value="Unassembled WGS sequence"/>
</dbReference>
<dbReference type="InterPro" id="IPR041033">
    <property type="entry name" value="SpaA_PFL_dom_1"/>
</dbReference>
<organism evidence="11 12">
    <name type="scientific">Lactiplantibacillus pentosus</name>
    <name type="common">Lactobacillus pentosus</name>
    <dbReference type="NCBI Taxonomy" id="1589"/>
    <lineage>
        <taxon>Bacteria</taxon>
        <taxon>Bacillati</taxon>
        <taxon>Bacillota</taxon>
        <taxon>Bacilli</taxon>
        <taxon>Lactobacillales</taxon>
        <taxon>Lactobacillaceae</taxon>
        <taxon>Lactiplantibacillus</taxon>
    </lineage>
</organism>
<evidence type="ECO:0000256" key="9">
    <source>
        <dbReference type="SAM" id="SignalP"/>
    </source>
</evidence>
<keyword evidence="8" id="KW-0812">Transmembrane</keyword>
<dbReference type="EMBL" id="JAPEQV010000002">
    <property type="protein sequence ID" value="MDF2311635.1"/>
    <property type="molecule type" value="Genomic_DNA"/>
</dbReference>
<comment type="similarity">
    <text evidence="2">Belongs to the serine-aspartate repeat-containing protein (SDr) family.</text>
</comment>
<keyword evidence="4" id="KW-0964">Secreted</keyword>
<evidence type="ECO:0000256" key="6">
    <source>
        <dbReference type="ARBA" id="ARBA00023088"/>
    </source>
</evidence>
<feature type="compositionally biased region" description="Low complexity" evidence="7">
    <location>
        <begin position="654"/>
        <end position="664"/>
    </location>
</feature>
<name>A0AAX6LAT6_LACPE</name>
<dbReference type="Gene3D" id="2.60.40.740">
    <property type="match status" value="1"/>
</dbReference>
<feature type="compositionally biased region" description="Low complexity" evidence="7">
    <location>
        <begin position="679"/>
        <end position="721"/>
    </location>
</feature>
<dbReference type="AlphaFoldDB" id="A0AAX6LAT6"/>
<evidence type="ECO:0000256" key="8">
    <source>
        <dbReference type="SAM" id="Phobius"/>
    </source>
</evidence>
<feature type="transmembrane region" description="Helical" evidence="8">
    <location>
        <begin position="790"/>
        <end position="810"/>
    </location>
</feature>
<dbReference type="RefSeq" id="WP_065674823.1">
    <property type="nucleotide sequence ID" value="NZ_CP032757.1"/>
</dbReference>
<evidence type="ECO:0000256" key="3">
    <source>
        <dbReference type="ARBA" id="ARBA00022512"/>
    </source>
</evidence>
<dbReference type="GO" id="GO:0007155">
    <property type="term" value="P:cell adhesion"/>
    <property type="evidence" value="ECO:0007669"/>
    <property type="project" value="InterPro"/>
</dbReference>
<dbReference type="InterPro" id="IPR041171">
    <property type="entry name" value="SDR_Ig"/>
</dbReference>
<keyword evidence="6" id="KW-0572">Peptidoglycan-anchor</keyword>
<feature type="chain" id="PRO_5043713549" evidence="9">
    <location>
        <begin position="29"/>
        <end position="815"/>
    </location>
</feature>
<dbReference type="NCBIfam" id="TIGR01167">
    <property type="entry name" value="LPXTG_anchor"/>
    <property type="match status" value="1"/>
</dbReference>
<evidence type="ECO:0000256" key="2">
    <source>
        <dbReference type="ARBA" id="ARBA00007257"/>
    </source>
</evidence>
<feature type="signal peptide" evidence="9">
    <location>
        <begin position="1"/>
        <end position="28"/>
    </location>
</feature>
<feature type="region of interest" description="Disordered" evidence="7">
    <location>
        <begin position="481"/>
        <end position="783"/>
    </location>
</feature>
<feature type="compositionally biased region" description="Gly residues" evidence="7">
    <location>
        <begin position="768"/>
        <end position="778"/>
    </location>
</feature>
<dbReference type="InterPro" id="IPR011252">
    <property type="entry name" value="Fibrogen-bd_dom1"/>
</dbReference>
<evidence type="ECO:0000313" key="11">
    <source>
        <dbReference type="EMBL" id="MDF2311635.1"/>
    </source>
</evidence>
<keyword evidence="3" id="KW-0134">Cell wall</keyword>
<feature type="domain" description="Gram-positive cocci surface proteins LPxTG" evidence="10">
    <location>
        <begin position="780"/>
        <end position="815"/>
    </location>
</feature>
<reference evidence="11" key="2">
    <citation type="journal article" date="2023" name="Front Nutr">
        <title>Lactiplantibacillus pentosus P2020 protects the hyperuricemia and renal inflammation in mice.</title>
        <authorList>
            <person name="Wang Z."/>
            <person name="Song L."/>
            <person name="Li X."/>
            <person name="Xiao Y."/>
            <person name="Huang Y."/>
            <person name="Zhang Y."/>
            <person name="Li J."/>
            <person name="Li M."/>
            <person name="Ren Z."/>
        </authorList>
    </citation>
    <scope>NUCLEOTIDE SEQUENCE</scope>
    <source>
        <strain evidence="11">P2000</strain>
    </source>
</reference>
<dbReference type="Pfam" id="PF17961">
    <property type="entry name" value="Big_8"/>
    <property type="match status" value="1"/>
</dbReference>
<dbReference type="InterPro" id="IPR013783">
    <property type="entry name" value="Ig-like_fold"/>
</dbReference>
<evidence type="ECO:0000256" key="5">
    <source>
        <dbReference type="ARBA" id="ARBA00022729"/>
    </source>
</evidence>
<sequence length="815" mass="83538">MRKKRIGFLLSVLMAILTLFVLGSTAHAKEISVSGLDANSAQVYDKNGQLMPPSSLLNTTTSYQVTYNWQIPDSEVLNAGDTVTVGIPANVKVQNNVSFPVVDADGATIGTFTYKAGDPTGTITFNDRISGLQNRHGTLTINANGNSTISGDERSIAKSGSIFTSDEAGSPTTLFWHITVQPGNNPTIVITDTLGPNQTFLPDTVQAYLVNVVNGMEVPGRTVTPTVAVDGNIITFSFTNVTSKLVLNYRTKPENVDPAAGNVWHNTASLNGLDVAADADIVFGGNGSAQQDYSVRLTKHDADTQAVLAGATYDLQDSTGKVLQSGLTTDANGQLIVEKLAAGNYQFVETKAPEGYELNTKPLTFTLGTPKTLLSIEVSQDDQKMPVVPATGDVTLTKTDATTKKVLAGAVYELRDANGKVLQSNLKTDAAGQLTVTGLTAGDYQFVETAAPTGYELNATPLPFTIKAGQTAAVTVYATDEPVTNPSQPGEPGQPEEPGKPSEPGTTEPGQPEEPGKPSEPGTTEPGQPEEPGKPSEPGTTEPGQPEEPGKPSEPGTTEPGQPEEPGKPSEPGTTEPGQPEEPGKPSEPGTTEPGQPEEPGKPSEPGTTEPGQPEEPGKPSEPGTTEPGQPEEPGKPSKPGTTEPGQPGKPSKPGTTEPGQPGQPSKPGTTEPSQPSKPGTTEPGQPSQPGTTGPSTPSQPSVPGTTTPSTPSQPSGTLPTNPSQPGVPAPSLPVAGNPSASQGVTTSNGSGTLASGTGLNGTTAGTGTTGAGAGHGAGLPQTSETPTSLLMMLAGLLGLLMAGTGVVYLRRRHG</sequence>
<dbReference type="PROSITE" id="PS50847">
    <property type="entry name" value="GRAM_POS_ANCHORING"/>
    <property type="match status" value="1"/>
</dbReference>
<comment type="caution">
    <text evidence="11">The sequence shown here is derived from an EMBL/GenBank/DDBJ whole genome shotgun (WGS) entry which is preliminary data.</text>
</comment>
<keyword evidence="8" id="KW-0472">Membrane</keyword>
<keyword evidence="5 9" id="KW-0732">Signal</keyword>